<keyword evidence="2" id="KW-1185">Reference proteome</keyword>
<evidence type="ECO:0008006" key="3">
    <source>
        <dbReference type="Google" id="ProtNLM"/>
    </source>
</evidence>
<dbReference type="HOGENOM" id="CLU_012390_0_0_1"/>
<dbReference type="EnsemblPlants" id="Bo9g040960.1">
    <property type="protein sequence ID" value="Bo9g040960.1"/>
    <property type="gene ID" value="Bo9g040960"/>
</dbReference>
<dbReference type="OrthoDB" id="1104301at2759"/>
<dbReference type="KEGG" id="boe:106314370"/>
<dbReference type="STRING" id="109376.A0A0D3E508"/>
<evidence type="ECO:0000313" key="2">
    <source>
        <dbReference type="Proteomes" id="UP000032141"/>
    </source>
</evidence>
<name>A0A0D3E508_BRAOL</name>
<evidence type="ECO:0000313" key="1">
    <source>
        <dbReference type="EnsemblPlants" id="Bo9g040960.1"/>
    </source>
</evidence>
<proteinExistence type="predicted"/>
<dbReference type="Gramene" id="Bo9g040960.1">
    <property type="protein sequence ID" value="Bo9g040960.1"/>
    <property type="gene ID" value="Bo9g040960"/>
</dbReference>
<protein>
    <recommendedName>
        <fullName evidence="3">Myb-like domain-containing protein</fullName>
    </recommendedName>
</protein>
<sequence length="265" mass="30114">MDSNQFNHTPKFVELLNSQQDNFFCFLEDSAQLSSSKLPVFGTQGTEASSAKEDTPAEHRERRIWTPVDDVVLISSWLNTSKDLLVGNEKRSGTFWKRIASYFAASPKVAGCGQREASNYKQRWQKINEQVNKFCGSYEAATREKSIGQNENDILKRAHEIFFSNHKKKKSPLNMLGKSYETTRNGVSFHAQLRGGSVRMVHNLQPLTQMKQRVWMIVPPGVKAAKSKKAKDLAMKERLSKMSLLDSLIAKKEPLAEYEEALKKI</sequence>
<dbReference type="PANTHER" id="PTHR45023:SF4">
    <property type="entry name" value="GLYCINE-RICH PROTEIN-RELATED"/>
    <property type="match status" value="1"/>
</dbReference>
<organism evidence="1 2">
    <name type="scientific">Brassica oleracea var. oleracea</name>
    <dbReference type="NCBI Taxonomy" id="109376"/>
    <lineage>
        <taxon>Eukaryota</taxon>
        <taxon>Viridiplantae</taxon>
        <taxon>Streptophyta</taxon>
        <taxon>Embryophyta</taxon>
        <taxon>Tracheophyta</taxon>
        <taxon>Spermatophyta</taxon>
        <taxon>Magnoliopsida</taxon>
        <taxon>eudicotyledons</taxon>
        <taxon>Gunneridae</taxon>
        <taxon>Pentapetalae</taxon>
        <taxon>rosids</taxon>
        <taxon>malvids</taxon>
        <taxon>Brassicales</taxon>
        <taxon>Brassicaceae</taxon>
        <taxon>Brassiceae</taxon>
        <taxon>Brassica</taxon>
    </lineage>
</organism>
<dbReference type="Proteomes" id="UP000032141">
    <property type="component" value="Chromosome C9"/>
</dbReference>
<reference evidence="1 2" key="1">
    <citation type="journal article" date="2014" name="Genome Biol.">
        <title>Transcriptome and methylome profiling reveals relics of genome dominance in the mesopolyploid Brassica oleracea.</title>
        <authorList>
            <person name="Parkin I.A."/>
            <person name="Koh C."/>
            <person name="Tang H."/>
            <person name="Robinson S.J."/>
            <person name="Kagale S."/>
            <person name="Clarke W.E."/>
            <person name="Town C.D."/>
            <person name="Nixon J."/>
            <person name="Krishnakumar V."/>
            <person name="Bidwell S.L."/>
            <person name="Denoeud F."/>
            <person name="Belcram H."/>
            <person name="Links M.G."/>
            <person name="Just J."/>
            <person name="Clarke C."/>
            <person name="Bender T."/>
            <person name="Huebert T."/>
            <person name="Mason A.S."/>
            <person name="Pires J.C."/>
            <person name="Barker G."/>
            <person name="Moore J."/>
            <person name="Walley P.G."/>
            <person name="Manoli S."/>
            <person name="Batley J."/>
            <person name="Edwards D."/>
            <person name="Nelson M.N."/>
            <person name="Wang X."/>
            <person name="Paterson A.H."/>
            <person name="King G."/>
            <person name="Bancroft I."/>
            <person name="Chalhoub B."/>
            <person name="Sharpe A.G."/>
        </authorList>
    </citation>
    <scope>NUCLEOTIDE SEQUENCE</scope>
    <source>
        <strain evidence="1 2">cv. TO1000</strain>
    </source>
</reference>
<dbReference type="PANTHER" id="PTHR45023">
    <property type="match status" value="1"/>
</dbReference>
<dbReference type="AlphaFoldDB" id="A0A0D3E508"/>
<reference evidence="1" key="2">
    <citation type="submission" date="2015-03" db="UniProtKB">
        <authorList>
            <consortium name="EnsemblPlants"/>
        </authorList>
    </citation>
    <scope>IDENTIFICATION</scope>
</reference>
<accession>A0A0D3E508</accession>
<dbReference type="RefSeq" id="XP_013607703.1">
    <property type="nucleotide sequence ID" value="XM_013752249.1"/>
</dbReference>
<dbReference type="GeneID" id="106314370"/>